<dbReference type="EMBL" id="FWYF01000002">
    <property type="protein sequence ID" value="SMD34695.1"/>
    <property type="molecule type" value="Genomic_DNA"/>
</dbReference>
<proteinExistence type="inferred from homology"/>
<evidence type="ECO:0000256" key="1">
    <source>
        <dbReference type="ARBA" id="ARBA00010641"/>
    </source>
</evidence>
<keyword evidence="3" id="KW-0731">Sigma factor</keyword>
<dbReference type="InterPro" id="IPR013325">
    <property type="entry name" value="RNA_pol_sigma_r2"/>
</dbReference>
<dbReference type="Pfam" id="PF04542">
    <property type="entry name" value="Sigma70_r2"/>
    <property type="match status" value="1"/>
</dbReference>
<dbReference type="Gene3D" id="1.10.1740.10">
    <property type="match status" value="1"/>
</dbReference>
<dbReference type="Proteomes" id="UP000192472">
    <property type="component" value="Unassembled WGS sequence"/>
</dbReference>
<dbReference type="SUPFAM" id="SSF88659">
    <property type="entry name" value="Sigma3 and sigma4 domains of RNA polymerase sigma factors"/>
    <property type="match status" value="1"/>
</dbReference>
<dbReference type="NCBIfam" id="TIGR02937">
    <property type="entry name" value="sigma70-ECF"/>
    <property type="match status" value="1"/>
</dbReference>
<dbReference type="InterPro" id="IPR039425">
    <property type="entry name" value="RNA_pol_sigma-70-like"/>
</dbReference>
<dbReference type="GO" id="GO:0006352">
    <property type="term" value="P:DNA-templated transcription initiation"/>
    <property type="evidence" value="ECO:0007669"/>
    <property type="project" value="InterPro"/>
</dbReference>
<evidence type="ECO:0000256" key="3">
    <source>
        <dbReference type="ARBA" id="ARBA00023082"/>
    </source>
</evidence>
<name>A0A1W2GDH2_REIFA</name>
<dbReference type="RefSeq" id="WP_084372813.1">
    <property type="nucleotide sequence ID" value="NZ_FWYF01000002.1"/>
</dbReference>
<reference evidence="7 8" key="1">
    <citation type="submission" date="2017-04" db="EMBL/GenBank/DDBJ databases">
        <authorList>
            <person name="Afonso C.L."/>
            <person name="Miller P.J."/>
            <person name="Scott M.A."/>
            <person name="Spackman E."/>
            <person name="Goraichik I."/>
            <person name="Dimitrov K.M."/>
            <person name="Suarez D.L."/>
            <person name="Swayne D.E."/>
        </authorList>
    </citation>
    <scope>NUCLEOTIDE SEQUENCE [LARGE SCALE GENOMIC DNA]</scope>
    <source>
        <strain evidence="7 8">DSM 26133</strain>
    </source>
</reference>
<dbReference type="InterPro" id="IPR013324">
    <property type="entry name" value="RNA_pol_sigma_r3/r4-like"/>
</dbReference>
<feature type="domain" description="RNA polymerase sigma-70 region 2" evidence="6">
    <location>
        <begin position="16"/>
        <end position="79"/>
    </location>
</feature>
<dbReference type="GO" id="GO:0003677">
    <property type="term" value="F:DNA binding"/>
    <property type="evidence" value="ECO:0007669"/>
    <property type="project" value="UniProtKB-KW"/>
</dbReference>
<keyword evidence="2" id="KW-0805">Transcription regulation</keyword>
<protein>
    <submittedName>
        <fullName evidence="7">RNA polymerase sigma-70 factor, ECF subfamily</fullName>
    </submittedName>
</protein>
<dbReference type="PANTHER" id="PTHR43133:SF8">
    <property type="entry name" value="RNA POLYMERASE SIGMA FACTOR HI_1459-RELATED"/>
    <property type="match status" value="1"/>
</dbReference>
<dbReference type="STRING" id="692418.SAMN04488029_2144"/>
<dbReference type="Gene3D" id="1.10.10.10">
    <property type="entry name" value="Winged helix-like DNA-binding domain superfamily/Winged helix DNA-binding domain"/>
    <property type="match status" value="1"/>
</dbReference>
<keyword evidence="4" id="KW-0238">DNA-binding</keyword>
<evidence type="ECO:0000313" key="8">
    <source>
        <dbReference type="Proteomes" id="UP000192472"/>
    </source>
</evidence>
<evidence type="ECO:0000256" key="4">
    <source>
        <dbReference type="ARBA" id="ARBA00023125"/>
    </source>
</evidence>
<evidence type="ECO:0000256" key="5">
    <source>
        <dbReference type="ARBA" id="ARBA00023163"/>
    </source>
</evidence>
<organism evidence="7 8">
    <name type="scientific">Reichenbachiella faecimaris</name>
    <dbReference type="NCBI Taxonomy" id="692418"/>
    <lineage>
        <taxon>Bacteria</taxon>
        <taxon>Pseudomonadati</taxon>
        <taxon>Bacteroidota</taxon>
        <taxon>Cytophagia</taxon>
        <taxon>Cytophagales</taxon>
        <taxon>Reichenbachiellaceae</taxon>
        <taxon>Reichenbachiella</taxon>
    </lineage>
</organism>
<comment type="similarity">
    <text evidence="1">Belongs to the sigma-70 factor family. ECF subfamily.</text>
</comment>
<sequence>MNKATITPYESEFLEFKDELLSFVFRLVSNRALAEDLVHDTYLRMAEKIDTFRQESSFKTWVFTIAHNLAKNQFAKQKRWREDAQQINAKLHINSEEMFDQMRGVYESKPDKSFELKEHITYCFNCMAKTLVVDQQVCLWLKNVYDFKVSEIMTITGLSEGKVKHAIADARKHLTRIFDEKCAFVSQKGTCHQCSSLKGILNPEQDEQSKANQIKMVREGSNPDKEKLLDLRMELVKNMNPLEGSSSHLHTYFLENSPKWVEMALSKERT</sequence>
<keyword evidence="8" id="KW-1185">Reference proteome</keyword>
<evidence type="ECO:0000259" key="6">
    <source>
        <dbReference type="Pfam" id="PF04542"/>
    </source>
</evidence>
<dbReference type="InterPro" id="IPR007627">
    <property type="entry name" value="RNA_pol_sigma70_r2"/>
</dbReference>
<dbReference type="SUPFAM" id="SSF88946">
    <property type="entry name" value="Sigma2 domain of RNA polymerase sigma factors"/>
    <property type="match status" value="1"/>
</dbReference>
<dbReference type="PANTHER" id="PTHR43133">
    <property type="entry name" value="RNA POLYMERASE ECF-TYPE SIGMA FACTO"/>
    <property type="match status" value="1"/>
</dbReference>
<dbReference type="GO" id="GO:0016987">
    <property type="term" value="F:sigma factor activity"/>
    <property type="evidence" value="ECO:0007669"/>
    <property type="project" value="UniProtKB-KW"/>
</dbReference>
<gene>
    <name evidence="7" type="ORF">SAMN04488029_2144</name>
</gene>
<dbReference type="AlphaFoldDB" id="A0A1W2GDH2"/>
<evidence type="ECO:0000256" key="2">
    <source>
        <dbReference type="ARBA" id="ARBA00023015"/>
    </source>
</evidence>
<accession>A0A1W2GDH2</accession>
<keyword evidence="5" id="KW-0804">Transcription</keyword>
<evidence type="ECO:0000313" key="7">
    <source>
        <dbReference type="EMBL" id="SMD34695.1"/>
    </source>
</evidence>
<dbReference type="InterPro" id="IPR014284">
    <property type="entry name" value="RNA_pol_sigma-70_dom"/>
</dbReference>
<dbReference type="InterPro" id="IPR036388">
    <property type="entry name" value="WH-like_DNA-bd_sf"/>
</dbReference>
<dbReference type="OrthoDB" id="9782108at2"/>